<dbReference type="EMBL" id="RSCE01000009">
    <property type="protein sequence ID" value="RSH79784.1"/>
    <property type="molecule type" value="Genomic_DNA"/>
</dbReference>
<organism evidence="1 2">
    <name type="scientific">Apiotrichum porosum</name>
    <dbReference type="NCBI Taxonomy" id="105984"/>
    <lineage>
        <taxon>Eukaryota</taxon>
        <taxon>Fungi</taxon>
        <taxon>Dikarya</taxon>
        <taxon>Basidiomycota</taxon>
        <taxon>Agaricomycotina</taxon>
        <taxon>Tremellomycetes</taxon>
        <taxon>Trichosporonales</taxon>
        <taxon>Trichosporonaceae</taxon>
        <taxon>Apiotrichum</taxon>
    </lineage>
</organism>
<dbReference type="GeneID" id="39593985"/>
<dbReference type="Proteomes" id="UP000279236">
    <property type="component" value="Unassembled WGS sequence"/>
</dbReference>
<reference evidence="1 2" key="1">
    <citation type="submission" date="2018-11" db="EMBL/GenBank/DDBJ databases">
        <title>Genome sequence of Apiotrichum porosum DSM 27194.</title>
        <authorList>
            <person name="Aliyu H."/>
            <person name="Gorte O."/>
            <person name="Ochsenreither K."/>
        </authorList>
    </citation>
    <scope>NUCLEOTIDE SEQUENCE [LARGE SCALE GENOMIC DNA]</scope>
    <source>
        <strain evidence="1 2">DSM 27194</strain>
    </source>
</reference>
<accession>A0A427XM14</accession>
<keyword evidence="2" id="KW-1185">Reference proteome</keyword>
<comment type="caution">
    <text evidence="1">The sequence shown here is derived from an EMBL/GenBank/DDBJ whole genome shotgun (WGS) entry which is preliminary data.</text>
</comment>
<protein>
    <submittedName>
        <fullName evidence="1">Uncharacterized protein</fullName>
    </submittedName>
</protein>
<sequence length="318" mass="34469">MTQHPSIDHSLFPHILDAVVAAAVASDPASAWRTWRATSRAWRDRLDAITFAHVIVSPSDDDDVVTIDAVPNGTHSSGVRIRIASPSPPSLLSLARTVDVCGRIRADHATHLQRAFPCLETLRLRSIAGSYTDFCALSSAASRVVVFGTPTPARPPYPAPSPSLKRIVVHACASFGASFLSQAVPRYGRREVVLTFAGWAAAADGSPETSWVRGTRGADIARTLARLLHGDDAGKCVVVDAERVHKEWLGFEMSNDSMCDTLASHVEAYLWEQVLPYGTPHGERAEAIEVALRNLRFLSVAEYTAGMSAYELEVETIE</sequence>
<gene>
    <name evidence="1" type="ORF">EHS24_009442</name>
</gene>
<evidence type="ECO:0000313" key="1">
    <source>
        <dbReference type="EMBL" id="RSH79784.1"/>
    </source>
</evidence>
<dbReference type="AlphaFoldDB" id="A0A427XM14"/>
<proteinExistence type="predicted"/>
<dbReference type="RefSeq" id="XP_028474893.1">
    <property type="nucleotide sequence ID" value="XM_028624725.1"/>
</dbReference>
<evidence type="ECO:0000313" key="2">
    <source>
        <dbReference type="Proteomes" id="UP000279236"/>
    </source>
</evidence>
<name>A0A427XM14_9TREE</name>